<protein>
    <submittedName>
        <fullName evidence="2">Sulfur carrier protein FdhD</fullName>
    </submittedName>
</protein>
<accession>A0A6J4KBS8</accession>
<dbReference type="EMBL" id="CADCTS010000196">
    <property type="protein sequence ID" value="CAA9301586.1"/>
    <property type="molecule type" value="Genomic_DNA"/>
</dbReference>
<evidence type="ECO:0000313" key="2">
    <source>
        <dbReference type="EMBL" id="CAA9301586.1"/>
    </source>
</evidence>
<gene>
    <name evidence="2" type="ORF">AVDCRST_MAG48-1367</name>
</gene>
<dbReference type="AlphaFoldDB" id="A0A6J4KBS8"/>
<evidence type="ECO:0000256" key="1">
    <source>
        <dbReference type="SAM" id="MobiDB-lite"/>
    </source>
</evidence>
<organism evidence="2">
    <name type="scientific">uncultured Friedmanniella sp</name>
    <dbReference type="NCBI Taxonomy" id="335381"/>
    <lineage>
        <taxon>Bacteria</taxon>
        <taxon>Bacillati</taxon>
        <taxon>Actinomycetota</taxon>
        <taxon>Actinomycetes</taxon>
        <taxon>Propionibacteriales</taxon>
        <taxon>Nocardioidaceae</taxon>
        <taxon>Friedmanniella</taxon>
        <taxon>environmental samples</taxon>
    </lineage>
</organism>
<feature type="non-terminal residue" evidence="2">
    <location>
        <position position="1"/>
    </location>
</feature>
<sequence>WDASPACTRCSSSDPVRPCAAPTPSPWRSRWRSGWTARPSR</sequence>
<feature type="region of interest" description="Disordered" evidence="1">
    <location>
        <begin position="1"/>
        <end position="41"/>
    </location>
</feature>
<reference evidence="2" key="1">
    <citation type="submission" date="2020-02" db="EMBL/GenBank/DDBJ databases">
        <authorList>
            <person name="Meier V. D."/>
        </authorList>
    </citation>
    <scope>NUCLEOTIDE SEQUENCE</scope>
    <source>
        <strain evidence="2">AVDCRST_MAG48</strain>
    </source>
</reference>
<name>A0A6J4KBS8_9ACTN</name>
<feature type="non-terminal residue" evidence="2">
    <location>
        <position position="41"/>
    </location>
</feature>
<proteinExistence type="predicted"/>